<dbReference type="Proteomes" id="UP000823388">
    <property type="component" value="Chromosome 8N"/>
</dbReference>
<dbReference type="EC" id="5.6.2.3" evidence="1"/>
<dbReference type="Gene3D" id="3.40.50.300">
    <property type="entry name" value="P-loop containing nucleotide triphosphate hydrolases"/>
    <property type="match status" value="1"/>
</dbReference>
<feature type="domain" description="DNA helicase Pif1-like 2B" evidence="3">
    <location>
        <begin position="748"/>
        <end position="794"/>
    </location>
</feature>
<dbReference type="Pfam" id="PF21530">
    <property type="entry name" value="Pif1_2B_dom"/>
    <property type="match status" value="1"/>
</dbReference>
<keyword evidence="1" id="KW-0347">Helicase</keyword>
<dbReference type="InterPro" id="IPR049163">
    <property type="entry name" value="Pif1-like_2B_dom"/>
</dbReference>
<dbReference type="GO" id="GO:0006310">
    <property type="term" value="P:DNA recombination"/>
    <property type="evidence" value="ECO:0007669"/>
    <property type="project" value="UniProtKB-KW"/>
</dbReference>
<dbReference type="InterPro" id="IPR010285">
    <property type="entry name" value="DNA_helicase_pif1-like_DEAD"/>
</dbReference>
<dbReference type="PANTHER" id="PTHR10492:SF90">
    <property type="entry name" value="ATP-DEPENDENT DNA HELICASE"/>
    <property type="match status" value="1"/>
</dbReference>
<comment type="catalytic activity">
    <reaction evidence="1">
        <text>ATP + H2O = ADP + phosphate + H(+)</text>
        <dbReference type="Rhea" id="RHEA:13065"/>
        <dbReference type="ChEBI" id="CHEBI:15377"/>
        <dbReference type="ChEBI" id="CHEBI:15378"/>
        <dbReference type="ChEBI" id="CHEBI:30616"/>
        <dbReference type="ChEBI" id="CHEBI:43474"/>
        <dbReference type="ChEBI" id="CHEBI:456216"/>
        <dbReference type="EC" id="5.6.2.3"/>
    </reaction>
</comment>
<dbReference type="PANTHER" id="PTHR10492">
    <property type="match status" value="1"/>
</dbReference>
<dbReference type="CDD" id="cd18809">
    <property type="entry name" value="SF1_C_RecD"/>
    <property type="match status" value="1"/>
</dbReference>
<keyword evidence="1" id="KW-0547">Nucleotide-binding</keyword>
<dbReference type="GO" id="GO:0043139">
    <property type="term" value="F:5'-3' DNA helicase activity"/>
    <property type="evidence" value="ECO:0007669"/>
    <property type="project" value="UniProtKB-EC"/>
</dbReference>
<comment type="cofactor">
    <cofactor evidence="1">
        <name>Mg(2+)</name>
        <dbReference type="ChEBI" id="CHEBI:18420"/>
    </cofactor>
</comment>
<dbReference type="EMBL" id="CM029052">
    <property type="protein sequence ID" value="KAG2556748.1"/>
    <property type="molecule type" value="Genomic_DNA"/>
</dbReference>
<protein>
    <recommendedName>
        <fullName evidence="1">ATP-dependent DNA helicase</fullName>
        <ecNumber evidence="1">5.6.2.3</ecNumber>
    </recommendedName>
</protein>
<dbReference type="Pfam" id="PF05970">
    <property type="entry name" value="PIF1"/>
    <property type="match status" value="1"/>
</dbReference>
<keyword evidence="1" id="KW-0067">ATP-binding</keyword>
<comment type="caution">
    <text evidence="4">The sequence shown here is derived from an EMBL/GenBank/DDBJ whole genome shotgun (WGS) entry which is preliminary data.</text>
</comment>
<proteinExistence type="inferred from homology"/>
<dbReference type="GO" id="GO:0016787">
    <property type="term" value="F:hydrolase activity"/>
    <property type="evidence" value="ECO:0007669"/>
    <property type="project" value="UniProtKB-KW"/>
</dbReference>
<reference evidence="4" key="1">
    <citation type="submission" date="2020-05" db="EMBL/GenBank/DDBJ databases">
        <title>WGS assembly of Panicum virgatum.</title>
        <authorList>
            <person name="Lovell J.T."/>
            <person name="Jenkins J."/>
            <person name="Shu S."/>
            <person name="Juenger T.E."/>
            <person name="Schmutz J."/>
        </authorList>
    </citation>
    <scope>NUCLEOTIDE SEQUENCE</scope>
    <source>
        <strain evidence="4">AP13</strain>
    </source>
</reference>
<organism evidence="4 5">
    <name type="scientific">Panicum virgatum</name>
    <name type="common">Blackwell switchgrass</name>
    <dbReference type="NCBI Taxonomy" id="38727"/>
    <lineage>
        <taxon>Eukaryota</taxon>
        <taxon>Viridiplantae</taxon>
        <taxon>Streptophyta</taxon>
        <taxon>Embryophyta</taxon>
        <taxon>Tracheophyta</taxon>
        <taxon>Spermatophyta</taxon>
        <taxon>Magnoliopsida</taxon>
        <taxon>Liliopsida</taxon>
        <taxon>Poales</taxon>
        <taxon>Poaceae</taxon>
        <taxon>PACMAD clade</taxon>
        <taxon>Panicoideae</taxon>
        <taxon>Panicodae</taxon>
        <taxon>Paniceae</taxon>
        <taxon>Panicinae</taxon>
        <taxon>Panicum</taxon>
        <taxon>Panicum sect. Hiantes</taxon>
    </lineage>
</organism>
<keyword evidence="5" id="KW-1185">Reference proteome</keyword>
<comment type="similarity">
    <text evidence="1">Belongs to the helicase family.</text>
</comment>
<evidence type="ECO:0000313" key="5">
    <source>
        <dbReference type="Proteomes" id="UP000823388"/>
    </source>
</evidence>
<gene>
    <name evidence="4" type="ORF">PVAP13_8NG264601</name>
</gene>
<keyword evidence="1" id="KW-0378">Hydrolase</keyword>
<keyword evidence="1" id="KW-0234">DNA repair</keyword>
<dbReference type="GO" id="GO:0006281">
    <property type="term" value="P:DNA repair"/>
    <property type="evidence" value="ECO:0007669"/>
    <property type="project" value="UniProtKB-KW"/>
</dbReference>
<dbReference type="InterPro" id="IPR027417">
    <property type="entry name" value="P-loop_NTPase"/>
</dbReference>
<evidence type="ECO:0000259" key="2">
    <source>
        <dbReference type="Pfam" id="PF05970"/>
    </source>
</evidence>
<feature type="domain" description="DNA helicase Pif1-like DEAD-box helicase" evidence="2">
    <location>
        <begin position="425"/>
        <end position="647"/>
    </location>
</feature>
<dbReference type="AlphaFoldDB" id="A0A8T0P6X3"/>
<name>A0A8T0P6X3_PANVG</name>
<evidence type="ECO:0000259" key="3">
    <source>
        <dbReference type="Pfam" id="PF21530"/>
    </source>
</evidence>
<evidence type="ECO:0000313" key="4">
    <source>
        <dbReference type="EMBL" id="KAG2556748.1"/>
    </source>
</evidence>
<dbReference type="GO" id="GO:0005524">
    <property type="term" value="F:ATP binding"/>
    <property type="evidence" value="ECO:0007669"/>
    <property type="project" value="UniProtKB-KW"/>
</dbReference>
<keyword evidence="1" id="KW-0233">DNA recombination</keyword>
<sequence length="911" mass="102669">MMRGPCGDLDPKCPCMKDGKFSKRFPKSFQDQTTFDNDGFPIYRRRDTGVKARKGGVELDNRWVVPHNLEVLKKFQAHINVEACNQSYLIKYLFKYCNKGAVAARLGVAADTSAAIDNDINSSEGVDEIAEYIKSRYLSWCEAVWRLLGFEIHEKFPAVERLHVHLPGLNIVAVSEEDDLEEVANDLGSSKSTLSEWFVANQKFPAARQYTYYEFPKYYTWNNKEKVWEGHRRGNKIGRLRFIHPGVGDAFYLRMLLMVVKGAFNYADVRTYEGIVYNTFREACQARGLIGDDSEWASLFDEAVQWANAFQLRSIFMTVLVFCDVGNVRALFDAYWKYMADDIKYRMQRNIGNPVYVVPDNVLLSGLLRELSSMFSNNGLSMSSYDLPPPSDLTHDEGSNRLVLEELSYDRTALAAEATAMSLALNSEQRAIYDTVIHNVCQRQSVVYFVSGHGGTGKTFLWRTILARLRSQDHIVLVVASSGVAALLMPGGRTTHLRFRILLDIHDRSMCNIGRGTILAALIQKTSLIIWDEAPMTHRFCFEALDRTLRDLLSADDPSNTNKPFGGVPVLLGGDFRQVLPVIQGADRSQILNASLIRSPLWKHVQVLKLTINMRLSNPTLTPIEKTCMSQFAQWVLDVGEGKVSVHRKEGETEDTWISIPNDIVLLPEGDKILAVIDAVYSDFGSSFASVPYLAQRCIVCPVNTVVDEVNEIMVDRVTGESKEYRSYDQIANSIEMPSDYEMLYPPEVLNSIVLNNYPQHCLLLKVGIPVVLLRNIDQAQGLCNGTRLLIRRLGDCILEAEIMTGTNIGALVGIPRIVLNGTSPRWPFTLQRRQFPIRVCYAMTINKCQGQTLKQVGAYLREPVFTHGQLYVAISRVTSREGLTMVVEDERGAATSNTRNIVYREILDSV</sequence>
<dbReference type="GO" id="GO:0000723">
    <property type="term" value="P:telomere maintenance"/>
    <property type="evidence" value="ECO:0007669"/>
    <property type="project" value="InterPro"/>
</dbReference>
<keyword evidence="1" id="KW-0227">DNA damage</keyword>
<accession>A0A8T0P6X3</accession>
<dbReference type="SUPFAM" id="SSF52540">
    <property type="entry name" value="P-loop containing nucleoside triphosphate hydrolases"/>
    <property type="match status" value="2"/>
</dbReference>
<evidence type="ECO:0000256" key="1">
    <source>
        <dbReference type="RuleBase" id="RU363044"/>
    </source>
</evidence>